<accession>A0A964XQ97</accession>
<proteinExistence type="predicted"/>
<dbReference type="PROSITE" id="PS51257">
    <property type="entry name" value="PROKAR_LIPOPROTEIN"/>
    <property type="match status" value="1"/>
</dbReference>
<reference evidence="2" key="1">
    <citation type="submission" date="2020-01" db="EMBL/GenBank/DDBJ databases">
        <title>Whole-genome analyses of novel actinobacteria.</title>
        <authorList>
            <person name="Sahin N."/>
        </authorList>
    </citation>
    <scope>NUCLEOTIDE SEQUENCE</scope>
    <source>
        <strain evidence="2">YC537</strain>
    </source>
</reference>
<keyword evidence="3" id="KW-1185">Reference proteome</keyword>
<protein>
    <recommendedName>
        <fullName evidence="1">DUF8094 domain-containing protein</fullName>
    </recommendedName>
</protein>
<organism evidence="2 3">
    <name type="scientific">Streptomyces boluensis</name>
    <dbReference type="NCBI Taxonomy" id="1775135"/>
    <lineage>
        <taxon>Bacteria</taxon>
        <taxon>Bacillati</taxon>
        <taxon>Actinomycetota</taxon>
        <taxon>Actinomycetes</taxon>
        <taxon>Kitasatosporales</taxon>
        <taxon>Streptomycetaceae</taxon>
        <taxon>Streptomyces</taxon>
    </lineage>
</organism>
<comment type="caution">
    <text evidence="2">The sequence shown here is derived from an EMBL/GenBank/DDBJ whole genome shotgun (WGS) entry which is preliminary data.</text>
</comment>
<evidence type="ECO:0000259" key="1">
    <source>
        <dbReference type="Pfam" id="PF26366"/>
    </source>
</evidence>
<dbReference type="OrthoDB" id="3510378at2"/>
<evidence type="ECO:0000313" key="3">
    <source>
        <dbReference type="Proteomes" id="UP000598297"/>
    </source>
</evidence>
<dbReference type="Pfam" id="PF26366">
    <property type="entry name" value="DUF8094"/>
    <property type="match status" value="1"/>
</dbReference>
<dbReference type="InterPro" id="IPR058407">
    <property type="entry name" value="DUF8094"/>
</dbReference>
<feature type="domain" description="DUF8094" evidence="1">
    <location>
        <begin position="31"/>
        <end position="323"/>
    </location>
</feature>
<sequence>MSRPAAAAAAVTVLAVTASGCVTVHGEREIVPAATEAEAAEALKDFTKSYNAAEAKADPAEDAGRVTGPFGAVKQASWKAGSIQKKDGAALKTPTPLKLSDVNYTIPKQAGWPRWFVTDSASNKFQDGSFRWVMVFTRDGIAEKWEASYLAFVKPGDMPEFKKDKDGFAEPVRADDPKLAVAPENLSKKYVSYLKGGGKGFADGSYTTDWLAERAKNEKRLGMATQYVDEPQNTGDFAPVGLRTKNGGAFAFFSTRHFEKRTASEGLNLRISDDVRALMKGDAKGAVTLEYAAGQAATVPLKGANGAQVQILNRVQGLTGAKGE</sequence>
<evidence type="ECO:0000313" key="2">
    <source>
        <dbReference type="EMBL" id="NBE55597.1"/>
    </source>
</evidence>
<dbReference type="AlphaFoldDB" id="A0A964XQ97"/>
<dbReference type="Proteomes" id="UP000598297">
    <property type="component" value="Unassembled WGS sequence"/>
</dbReference>
<gene>
    <name evidence="2" type="ORF">GUY60_30040</name>
</gene>
<dbReference type="EMBL" id="JAAAHS010000342">
    <property type="protein sequence ID" value="NBE55597.1"/>
    <property type="molecule type" value="Genomic_DNA"/>
</dbReference>
<name>A0A964XQ97_9ACTN</name>